<name>A0A3B5ZR36_WHEAT</name>
<dbReference type="EnsemblPlants" id="TraesCS1D02G110800.1">
    <property type="protein sequence ID" value="TraesCS1D02G110800.1.cds1"/>
    <property type="gene ID" value="TraesCS1D02G110800"/>
</dbReference>
<feature type="region of interest" description="Disordered" evidence="1">
    <location>
        <begin position="125"/>
        <end position="145"/>
    </location>
</feature>
<protein>
    <submittedName>
        <fullName evidence="2">Uncharacterized protein</fullName>
    </submittedName>
</protein>
<proteinExistence type="predicted"/>
<dbReference type="Gramene" id="TraesCAD_scaffold_061274_01G000100.1">
    <property type="protein sequence ID" value="TraesCAD_scaffold_061274_01G000100.1"/>
    <property type="gene ID" value="TraesCAD_scaffold_061274_01G000100"/>
</dbReference>
<dbReference type="Gramene" id="TraesCS1D03G0262900.1">
    <property type="protein sequence ID" value="TraesCS1D03G0262900.1.CDS1"/>
    <property type="gene ID" value="TraesCS1D03G0262900"/>
</dbReference>
<evidence type="ECO:0000313" key="3">
    <source>
        <dbReference type="Proteomes" id="UP000019116"/>
    </source>
</evidence>
<accession>A0A3B5ZR36</accession>
<dbReference type="Gramene" id="TraesCS1D02G110800.1">
    <property type="protein sequence ID" value="TraesCS1D02G110800.1.cds1"/>
    <property type="gene ID" value="TraesCS1D02G110800"/>
</dbReference>
<dbReference type="AlphaFoldDB" id="A0A3B5ZR36"/>
<dbReference type="Gramene" id="TraesROB_scaffold_048223_01G000100.1">
    <property type="protein sequence ID" value="TraesROB_scaffold_048223_01G000100.1"/>
    <property type="gene ID" value="TraesROB_scaffold_048223_01G000100"/>
</dbReference>
<keyword evidence="3" id="KW-1185">Reference proteome</keyword>
<sequence length="184" mass="20717">MAASTRRHYSDDPTRPHGSGKTDVCSMGFLRSWQNRRTHRRRHPLTSARCIVHVCSPVIAHFFCASGFVQLHHPRRPHHRPRLHHPDRLPRHRPHGYVYSNSSATTPVNSVRVVTSVHVTSVVTAGGNRGEGMKAPEGDAVTTLGANPSETQLMMAQWRRRRKRKTSNPVVLIRFTPATTEGEC</sequence>
<dbReference type="Proteomes" id="UP000019116">
    <property type="component" value="Chromosome 1D"/>
</dbReference>
<evidence type="ECO:0000256" key="1">
    <source>
        <dbReference type="SAM" id="MobiDB-lite"/>
    </source>
</evidence>
<dbReference type="Gramene" id="TraesCLE_scaffold_099989_01G000100.1">
    <property type="protein sequence ID" value="TraesCLE_scaffold_099989_01G000100.1"/>
    <property type="gene ID" value="TraesCLE_scaffold_099989_01G000100"/>
</dbReference>
<reference evidence="2" key="1">
    <citation type="submission" date="2018-08" db="EMBL/GenBank/DDBJ databases">
        <authorList>
            <person name="Rossello M."/>
        </authorList>
    </citation>
    <scope>NUCLEOTIDE SEQUENCE [LARGE SCALE GENOMIC DNA]</scope>
    <source>
        <strain evidence="2">cv. Chinese Spring</strain>
    </source>
</reference>
<reference evidence="2" key="2">
    <citation type="submission" date="2018-10" db="UniProtKB">
        <authorList>
            <consortium name="EnsemblPlants"/>
        </authorList>
    </citation>
    <scope>IDENTIFICATION</scope>
</reference>
<organism evidence="2">
    <name type="scientific">Triticum aestivum</name>
    <name type="common">Wheat</name>
    <dbReference type="NCBI Taxonomy" id="4565"/>
    <lineage>
        <taxon>Eukaryota</taxon>
        <taxon>Viridiplantae</taxon>
        <taxon>Streptophyta</taxon>
        <taxon>Embryophyta</taxon>
        <taxon>Tracheophyta</taxon>
        <taxon>Spermatophyta</taxon>
        <taxon>Magnoliopsida</taxon>
        <taxon>Liliopsida</taxon>
        <taxon>Poales</taxon>
        <taxon>Poaceae</taxon>
        <taxon>BOP clade</taxon>
        <taxon>Pooideae</taxon>
        <taxon>Triticodae</taxon>
        <taxon>Triticeae</taxon>
        <taxon>Triticinae</taxon>
        <taxon>Triticum</taxon>
    </lineage>
</organism>
<feature type="region of interest" description="Disordered" evidence="1">
    <location>
        <begin position="1"/>
        <end position="23"/>
    </location>
</feature>
<dbReference type="Gramene" id="TraesWEE_scaffold_061481_01G000100.1">
    <property type="protein sequence ID" value="TraesWEE_scaffold_061481_01G000100.1"/>
    <property type="gene ID" value="TraesWEE_scaffold_061481_01G000100"/>
</dbReference>
<evidence type="ECO:0000313" key="2">
    <source>
        <dbReference type="EnsemblPlants" id="TraesCS1D02G110800.1.cds1"/>
    </source>
</evidence>